<reference evidence="11 13" key="3">
    <citation type="submission" date="2024-04" db="EMBL/GenBank/DDBJ databases">
        <title>Genomic Markers of Mycobacteria.</title>
        <authorList>
            <person name="Soliman M.S."/>
            <person name="Elkholy A."/>
            <person name="Soliman N.S."/>
            <person name="Abbas A."/>
            <person name="Khayrat S."/>
            <person name="Shawky S."/>
        </authorList>
    </citation>
    <scope>NUCLEOTIDE SEQUENCE [LARGE SCALE GENOMIC DNA]</scope>
    <source>
        <strain evidence="11 13">Egy-CU-AM5</strain>
    </source>
</reference>
<dbReference type="GO" id="GO:0016150">
    <property type="term" value="F:translation release factor activity, codon nonspecific"/>
    <property type="evidence" value="ECO:0007669"/>
    <property type="project" value="TreeGrafter"/>
</dbReference>
<evidence type="ECO:0000313" key="10">
    <source>
        <dbReference type="EMBL" id="MCV7388789.1"/>
    </source>
</evidence>
<dbReference type="Pfam" id="PF00009">
    <property type="entry name" value="GTP_EFTU"/>
    <property type="match status" value="1"/>
</dbReference>
<evidence type="ECO:0000256" key="8">
    <source>
        <dbReference type="NCBIfam" id="TIGR00503"/>
    </source>
</evidence>
<sequence>MTDTLDTRSAPSGRVAAEAARRRTFAVISHPDAGKSTLTEALALHARVITEAGAIHGKAGRRSTVSDWMEMEKARGISITSTALQFPYRDCVINLLDTPGHADFSEDTYRVLTAVDCAVMLIDAAKGLEPQTLKLFQVCKHRGIPIITVINKWDRPGRHALELMDEIHERIGLRTTPLTWPVGIAGDFKGVMDRRENKFIRFTRTAGGATAAPEEHIAAADAHAAAGDDWDTAVEESELLSADGSDYDRETFLSGESSPVLFTSAALNFGVNQLLDVLVELAPAPSGSLDVEGVRRAVDSPFSAFVFKVQAGMDSSHRDRIAYARVVSGTFERGDVLTHAATGKPFVTKYAQSVFGQQRSTLDDAWPGDVIGLANAAALRPGDTLYRDVPVVYPPIPSFSPEHFAVARGTDPSKHKQFRKGIEQLEQEGVVQVLRSDKRGDQAPVFAAVGPMQFEVAAHRMATELSAPIALESLPYQVARVVRPEDAEYVNRQVSAEVLTRSDGVMLVLFSTPWRLEGFQRDNPDIKLGSLVAAEG</sequence>
<dbReference type="Gene3D" id="3.30.70.3280">
    <property type="entry name" value="Peptide chain release factor 3, domain III"/>
    <property type="match status" value="1"/>
</dbReference>
<dbReference type="PANTHER" id="PTHR43556">
    <property type="entry name" value="PEPTIDE CHAIN RELEASE FACTOR RF3"/>
    <property type="match status" value="1"/>
</dbReference>
<comment type="function">
    <text evidence="7">Increases the formation of ribosomal termination complexes and stimulates activities of RF-1 and RF-2. It binds guanine nucleotides and has strong preference for UGA stop codons. It may interact directly with the ribosome. The stimulation of RF-1 and RF-2 is significantly reduced by GTP and GDP, but not by GMP.</text>
</comment>
<comment type="subcellular location">
    <subcellularLocation>
        <location evidence="1 7">Cytoplasm</location>
    </subcellularLocation>
</comment>
<name>A0AAW5T3D9_9MYCO</name>
<dbReference type="Proteomes" id="UP001558474">
    <property type="component" value="Unassembled WGS sequence"/>
</dbReference>
<evidence type="ECO:0000256" key="3">
    <source>
        <dbReference type="ARBA" id="ARBA00022490"/>
    </source>
</evidence>
<evidence type="ECO:0000259" key="9">
    <source>
        <dbReference type="PROSITE" id="PS51722"/>
    </source>
</evidence>
<dbReference type="EMBL" id="JACKVC010000016">
    <property type="protein sequence ID" value="MCV7388789.1"/>
    <property type="molecule type" value="Genomic_DNA"/>
</dbReference>
<dbReference type="Gene3D" id="3.40.50.300">
    <property type="entry name" value="P-loop containing nucleotide triphosphate hydrolases"/>
    <property type="match status" value="1"/>
</dbReference>
<keyword evidence="6 7" id="KW-0342">GTP-binding</keyword>
<comment type="caution">
    <text evidence="10">The sequence shown here is derived from an EMBL/GenBank/DDBJ whole genome shotgun (WGS) entry which is preliminary data.</text>
</comment>
<dbReference type="NCBIfam" id="TIGR00503">
    <property type="entry name" value="prfC"/>
    <property type="match status" value="1"/>
</dbReference>
<dbReference type="NCBIfam" id="NF001964">
    <property type="entry name" value="PRK00741.1"/>
    <property type="match status" value="1"/>
</dbReference>
<evidence type="ECO:0000256" key="5">
    <source>
        <dbReference type="ARBA" id="ARBA00022917"/>
    </source>
</evidence>
<evidence type="ECO:0000256" key="2">
    <source>
        <dbReference type="ARBA" id="ARBA00009978"/>
    </source>
</evidence>
<dbReference type="GO" id="GO:0006449">
    <property type="term" value="P:regulation of translational termination"/>
    <property type="evidence" value="ECO:0007669"/>
    <property type="project" value="UniProtKB-UniRule"/>
</dbReference>
<dbReference type="Pfam" id="PF22042">
    <property type="entry name" value="EF-G_D2"/>
    <property type="match status" value="1"/>
</dbReference>
<evidence type="ECO:0000313" key="13">
    <source>
        <dbReference type="Proteomes" id="UP001558474"/>
    </source>
</evidence>
<dbReference type="NCBIfam" id="TIGR00231">
    <property type="entry name" value="small_GTP"/>
    <property type="match status" value="1"/>
</dbReference>
<feature type="binding site" evidence="7">
    <location>
        <begin position="97"/>
        <end position="101"/>
    </location>
    <ligand>
        <name>GTP</name>
        <dbReference type="ChEBI" id="CHEBI:37565"/>
    </ligand>
</feature>
<organism evidence="10 12">
    <name type="scientific">Mycolicibacterium porcinum</name>
    <dbReference type="NCBI Taxonomy" id="39693"/>
    <lineage>
        <taxon>Bacteria</taxon>
        <taxon>Bacillati</taxon>
        <taxon>Actinomycetota</taxon>
        <taxon>Actinomycetes</taxon>
        <taxon>Mycobacteriales</taxon>
        <taxon>Mycobacteriaceae</taxon>
        <taxon>Mycolicibacterium</taxon>
    </lineage>
</organism>
<dbReference type="PROSITE" id="PS00301">
    <property type="entry name" value="G_TR_1"/>
    <property type="match status" value="1"/>
</dbReference>
<reference evidence="10" key="2">
    <citation type="journal article" date="2022" name="BMC Genomics">
        <title>Comparative genome analysis of mycobacteria focusing on tRNA and non-coding RNA.</title>
        <authorList>
            <person name="Behra P.R.K."/>
            <person name="Pettersson B.M.F."/>
            <person name="Ramesh M."/>
            <person name="Das S."/>
            <person name="Dasgupta S."/>
            <person name="Kirsebom L.A."/>
        </authorList>
    </citation>
    <scope>NUCLEOTIDE SEQUENCE</scope>
    <source>
        <strain evidence="10">DSM 44242</strain>
    </source>
</reference>
<evidence type="ECO:0000256" key="1">
    <source>
        <dbReference type="ARBA" id="ARBA00004496"/>
    </source>
</evidence>
<dbReference type="CDD" id="cd04169">
    <property type="entry name" value="RF3"/>
    <property type="match status" value="1"/>
</dbReference>
<dbReference type="Pfam" id="PF16658">
    <property type="entry name" value="RF3_C"/>
    <property type="match status" value="1"/>
</dbReference>
<dbReference type="InterPro" id="IPR038467">
    <property type="entry name" value="RF3_dom_3_sf"/>
</dbReference>
<dbReference type="InterPro" id="IPR005225">
    <property type="entry name" value="Small_GTP-bd"/>
</dbReference>
<dbReference type="SUPFAM" id="SSF50447">
    <property type="entry name" value="Translation proteins"/>
    <property type="match status" value="1"/>
</dbReference>
<protein>
    <recommendedName>
        <fullName evidence="7 8">Peptide chain release factor 3</fullName>
        <shortName evidence="7">RF-3</shortName>
    </recommendedName>
</protein>
<dbReference type="InterPro" id="IPR004548">
    <property type="entry name" value="PrfC"/>
</dbReference>
<keyword evidence="13" id="KW-1185">Reference proteome</keyword>
<keyword evidence="3 7" id="KW-0963">Cytoplasm</keyword>
<dbReference type="AlphaFoldDB" id="A0AAW5T3D9"/>
<dbReference type="EMBL" id="JBDLOU010000032">
    <property type="protein sequence ID" value="MEX3739783.1"/>
    <property type="molecule type" value="Genomic_DNA"/>
</dbReference>
<dbReference type="InterPro" id="IPR041732">
    <property type="entry name" value="RF3_GTP-bd"/>
</dbReference>
<reference evidence="10" key="1">
    <citation type="submission" date="2020-07" db="EMBL/GenBank/DDBJ databases">
        <authorList>
            <person name="Pettersson B.M.F."/>
            <person name="Behra P.R.K."/>
            <person name="Ramesh M."/>
            <person name="Das S."/>
            <person name="Dasgupta S."/>
            <person name="Kirsebom L.A."/>
        </authorList>
    </citation>
    <scope>NUCLEOTIDE SEQUENCE</scope>
    <source>
        <strain evidence="10">DSM 44242</strain>
    </source>
</reference>
<dbReference type="InterPro" id="IPR000795">
    <property type="entry name" value="T_Tr_GTP-bd_dom"/>
</dbReference>
<dbReference type="PROSITE" id="PS51722">
    <property type="entry name" value="G_TR_2"/>
    <property type="match status" value="1"/>
</dbReference>
<dbReference type="InterPro" id="IPR053905">
    <property type="entry name" value="EF-G-like_DII"/>
</dbReference>
<dbReference type="FunFam" id="3.40.50.300:FF:000542">
    <property type="entry name" value="Peptide chain release factor 3"/>
    <property type="match status" value="1"/>
</dbReference>
<dbReference type="Proteomes" id="UP001141659">
    <property type="component" value="Unassembled WGS sequence"/>
</dbReference>
<comment type="similarity">
    <text evidence="2 7">Belongs to the TRAFAC class translation factor GTPase superfamily. Classic translation factor GTPase family. PrfC subfamily.</text>
</comment>
<comment type="caution">
    <text evidence="7">Lacks conserved residue(s) required for the propagation of feature annotation.</text>
</comment>
<dbReference type="GO" id="GO:0003924">
    <property type="term" value="F:GTPase activity"/>
    <property type="evidence" value="ECO:0007669"/>
    <property type="project" value="InterPro"/>
</dbReference>
<dbReference type="PRINTS" id="PR00315">
    <property type="entry name" value="ELONGATNFCT"/>
</dbReference>
<dbReference type="SUPFAM" id="SSF54980">
    <property type="entry name" value="EF-G C-terminal domain-like"/>
    <property type="match status" value="1"/>
</dbReference>
<gene>
    <name evidence="7" type="primary">prfC</name>
    <name evidence="11" type="ORF">ABFW12_16265</name>
    <name evidence="10" type="ORF">H5P34_12110</name>
</gene>
<dbReference type="HAMAP" id="MF_00072">
    <property type="entry name" value="Rel_fac_3"/>
    <property type="match status" value="1"/>
</dbReference>
<dbReference type="InterPro" id="IPR009000">
    <property type="entry name" value="Transl_B-barrel_sf"/>
</dbReference>
<dbReference type="InterPro" id="IPR027417">
    <property type="entry name" value="P-loop_NTPase"/>
</dbReference>
<keyword evidence="4 7" id="KW-0547">Nucleotide-binding</keyword>
<dbReference type="CDD" id="cd16259">
    <property type="entry name" value="RF3_III"/>
    <property type="match status" value="1"/>
</dbReference>
<evidence type="ECO:0000313" key="11">
    <source>
        <dbReference type="EMBL" id="MEX3739783.1"/>
    </source>
</evidence>
<dbReference type="InterPro" id="IPR031157">
    <property type="entry name" value="G_TR_CS"/>
</dbReference>
<proteinExistence type="inferred from homology"/>
<dbReference type="GO" id="GO:0005525">
    <property type="term" value="F:GTP binding"/>
    <property type="evidence" value="ECO:0007669"/>
    <property type="project" value="UniProtKB-UniRule"/>
</dbReference>
<dbReference type="SUPFAM" id="SSF52540">
    <property type="entry name" value="P-loop containing nucleoside triphosphate hydrolases"/>
    <property type="match status" value="1"/>
</dbReference>
<evidence type="ECO:0000313" key="12">
    <source>
        <dbReference type="Proteomes" id="UP001141659"/>
    </source>
</evidence>
<dbReference type="InterPro" id="IPR035647">
    <property type="entry name" value="EFG_III/V"/>
</dbReference>
<evidence type="ECO:0000256" key="4">
    <source>
        <dbReference type="ARBA" id="ARBA00022741"/>
    </source>
</evidence>
<dbReference type="PANTHER" id="PTHR43556:SF2">
    <property type="entry name" value="PEPTIDE CHAIN RELEASE FACTOR RF3"/>
    <property type="match status" value="1"/>
</dbReference>
<accession>A0AAW5T3D9</accession>
<dbReference type="GO" id="GO:0016149">
    <property type="term" value="F:translation release factor activity, codon specific"/>
    <property type="evidence" value="ECO:0007669"/>
    <property type="project" value="UniProtKB-UniRule"/>
</dbReference>
<feature type="domain" description="Tr-type G" evidence="9">
    <location>
        <begin position="20"/>
        <end position="286"/>
    </location>
</feature>
<keyword evidence="5 7" id="KW-0648">Protein biosynthesis</keyword>
<evidence type="ECO:0000256" key="7">
    <source>
        <dbReference type="HAMAP-Rule" id="MF_00072"/>
    </source>
</evidence>
<dbReference type="RefSeq" id="WP_036441539.1">
    <property type="nucleotide sequence ID" value="NZ_JACKVC010000016.1"/>
</dbReference>
<dbReference type="Gene3D" id="2.40.30.10">
    <property type="entry name" value="Translation factors"/>
    <property type="match status" value="1"/>
</dbReference>
<evidence type="ECO:0000256" key="6">
    <source>
        <dbReference type="ARBA" id="ARBA00023134"/>
    </source>
</evidence>
<dbReference type="InterPro" id="IPR032090">
    <property type="entry name" value="RF3_C"/>
</dbReference>
<dbReference type="GO" id="GO:0005829">
    <property type="term" value="C:cytosol"/>
    <property type="evidence" value="ECO:0007669"/>
    <property type="project" value="TreeGrafter"/>
</dbReference>